<evidence type="ECO:0000313" key="18">
    <source>
        <dbReference type="Proteomes" id="UP001443914"/>
    </source>
</evidence>
<dbReference type="Pfam" id="PF01657">
    <property type="entry name" value="Stress-antifung"/>
    <property type="match status" value="2"/>
</dbReference>
<dbReference type="FunFam" id="3.30.430.20:FF:000001">
    <property type="entry name" value="cysteine-rich repeat secretory protein 3"/>
    <property type="match status" value="1"/>
</dbReference>
<evidence type="ECO:0000256" key="3">
    <source>
        <dbReference type="ARBA" id="ARBA00022475"/>
    </source>
</evidence>
<protein>
    <recommendedName>
        <fullName evidence="16">Gnk2-homologous domain-containing protein</fullName>
    </recommendedName>
</protein>
<dbReference type="EMBL" id="JBDFQZ010000005">
    <property type="protein sequence ID" value="KAK9726434.1"/>
    <property type="molecule type" value="Genomic_DNA"/>
</dbReference>
<feature type="domain" description="Gnk2-homologous" evidence="16">
    <location>
        <begin position="138"/>
        <end position="237"/>
    </location>
</feature>
<evidence type="ECO:0000256" key="6">
    <source>
        <dbReference type="ARBA" id="ARBA00022729"/>
    </source>
</evidence>
<dbReference type="AlphaFoldDB" id="A0AAW1L2X1"/>
<evidence type="ECO:0000256" key="15">
    <source>
        <dbReference type="SAM" id="SignalP"/>
    </source>
</evidence>
<comment type="subcellular location">
    <subcellularLocation>
        <location evidence="12">Cell junction</location>
        <location evidence="12">Plasmodesma</location>
    </subcellularLocation>
    <subcellularLocation>
        <location evidence="1">Cell membrane</location>
        <topology evidence="1">Single-pass type I membrane protein</topology>
    </subcellularLocation>
</comment>
<evidence type="ECO:0000256" key="8">
    <source>
        <dbReference type="ARBA" id="ARBA00022949"/>
    </source>
</evidence>
<keyword evidence="5 14" id="KW-0812">Transmembrane</keyword>
<reference evidence="17" key="1">
    <citation type="submission" date="2024-03" db="EMBL/GenBank/DDBJ databases">
        <title>WGS assembly of Saponaria officinalis var. Norfolk2.</title>
        <authorList>
            <person name="Jenkins J."/>
            <person name="Shu S."/>
            <person name="Grimwood J."/>
            <person name="Barry K."/>
            <person name="Goodstein D."/>
            <person name="Schmutz J."/>
            <person name="Leebens-Mack J."/>
            <person name="Osbourn A."/>
        </authorList>
    </citation>
    <scope>NUCLEOTIDE SEQUENCE [LARGE SCALE GENOMIC DNA]</scope>
    <source>
        <strain evidence="17">JIC</strain>
    </source>
</reference>
<evidence type="ECO:0000256" key="1">
    <source>
        <dbReference type="ARBA" id="ARBA00004251"/>
    </source>
</evidence>
<comment type="similarity">
    <text evidence="13">Belongs to the cysteine-rich repeat secretory protein family. Plasmodesmata-located proteins (PDLD) subfamily.</text>
</comment>
<keyword evidence="11" id="KW-1015">Disulfide bond</keyword>
<dbReference type="InterPro" id="IPR051378">
    <property type="entry name" value="Cell2Cell_Antifungal"/>
</dbReference>
<keyword evidence="8" id="KW-0965">Cell junction</keyword>
<evidence type="ECO:0000256" key="5">
    <source>
        <dbReference type="ARBA" id="ARBA00022692"/>
    </source>
</evidence>
<evidence type="ECO:0000256" key="10">
    <source>
        <dbReference type="ARBA" id="ARBA00023136"/>
    </source>
</evidence>
<sequence>MGIQFPSKTPQILFTIMLYYISSVSSDYTDLVYRGCADQNFPNPSQQYSQNLKTLLNSLISQSSNTNFTKTTTGDGTQTAIFGLYQCRGDLTSDECHTCVSQFPKLAKKYCGENAIAARIQLNGCTVRYEVVGFPEISSTEMLYKVCKGGDAGKEFEGKRESGFEEVEAGMGQGSGFYGASSGGVYVMGQCEGDLSGSECSECVKSGFERVKVECGDSMSAQVYLNQCYVSYTYYPNGVVADDKASTPSKKQGTAKTVAIVVGGTAAAGFLVAIMLCVKSVLKKKPKKYQYGG</sequence>
<evidence type="ECO:0000313" key="17">
    <source>
        <dbReference type="EMBL" id="KAK9726434.1"/>
    </source>
</evidence>
<dbReference type="GO" id="GO:0010497">
    <property type="term" value="P:plasmodesmata-mediated intercellular transport"/>
    <property type="evidence" value="ECO:0007669"/>
    <property type="project" value="TreeGrafter"/>
</dbReference>
<dbReference type="PROSITE" id="PS51473">
    <property type="entry name" value="GNK2"/>
    <property type="match status" value="2"/>
</dbReference>
<keyword evidence="9 14" id="KW-1133">Transmembrane helix</keyword>
<feature type="transmembrane region" description="Helical" evidence="14">
    <location>
        <begin position="258"/>
        <end position="278"/>
    </location>
</feature>
<evidence type="ECO:0000256" key="2">
    <source>
        <dbReference type="ARBA" id="ARBA00022448"/>
    </source>
</evidence>
<feature type="domain" description="Gnk2-homologous" evidence="16">
    <location>
        <begin position="29"/>
        <end position="134"/>
    </location>
</feature>
<dbReference type="PANTHER" id="PTHR32080">
    <property type="entry name" value="ANTIFUNGAL PROTEIN GINKBILOBIN-2-LIKE"/>
    <property type="match status" value="1"/>
</dbReference>
<keyword evidence="3" id="KW-1003">Cell membrane</keyword>
<feature type="signal peptide" evidence="15">
    <location>
        <begin position="1"/>
        <end position="26"/>
    </location>
</feature>
<accession>A0AAW1L2X1</accession>
<dbReference type="InterPro" id="IPR002902">
    <property type="entry name" value="GNK2"/>
</dbReference>
<keyword evidence="18" id="KW-1185">Reference proteome</keyword>
<keyword evidence="7" id="KW-0677">Repeat</keyword>
<evidence type="ECO:0000256" key="7">
    <source>
        <dbReference type="ARBA" id="ARBA00022737"/>
    </source>
</evidence>
<evidence type="ECO:0000256" key="11">
    <source>
        <dbReference type="ARBA" id="ARBA00023157"/>
    </source>
</evidence>
<evidence type="ECO:0000256" key="13">
    <source>
        <dbReference type="ARBA" id="ARBA00038393"/>
    </source>
</evidence>
<organism evidence="17 18">
    <name type="scientific">Saponaria officinalis</name>
    <name type="common">Common soapwort</name>
    <name type="synonym">Lychnis saponaria</name>
    <dbReference type="NCBI Taxonomy" id="3572"/>
    <lineage>
        <taxon>Eukaryota</taxon>
        <taxon>Viridiplantae</taxon>
        <taxon>Streptophyta</taxon>
        <taxon>Embryophyta</taxon>
        <taxon>Tracheophyta</taxon>
        <taxon>Spermatophyta</taxon>
        <taxon>Magnoliopsida</taxon>
        <taxon>eudicotyledons</taxon>
        <taxon>Gunneridae</taxon>
        <taxon>Pentapetalae</taxon>
        <taxon>Caryophyllales</taxon>
        <taxon>Caryophyllaceae</taxon>
        <taxon>Caryophylleae</taxon>
        <taxon>Saponaria</taxon>
    </lineage>
</organism>
<dbReference type="GO" id="GO:0046739">
    <property type="term" value="P:transport of virus in multicellular host"/>
    <property type="evidence" value="ECO:0007669"/>
    <property type="project" value="TreeGrafter"/>
</dbReference>
<keyword evidence="2" id="KW-0813">Transport</keyword>
<keyword evidence="6 15" id="KW-0732">Signal</keyword>
<dbReference type="Proteomes" id="UP001443914">
    <property type="component" value="Unassembled WGS sequence"/>
</dbReference>
<keyword evidence="10 14" id="KW-0472">Membrane</keyword>
<evidence type="ECO:0000259" key="16">
    <source>
        <dbReference type="PROSITE" id="PS51473"/>
    </source>
</evidence>
<name>A0AAW1L2X1_SAPOF</name>
<dbReference type="GO" id="GO:0009506">
    <property type="term" value="C:plasmodesma"/>
    <property type="evidence" value="ECO:0007669"/>
    <property type="project" value="UniProtKB-SubCell"/>
</dbReference>
<evidence type="ECO:0000256" key="9">
    <source>
        <dbReference type="ARBA" id="ARBA00022989"/>
    </source>
</evidence>
<proteinExistence type="inferred from homology"/>
<dbReference type="CDD" id="cd23509">
    <property type="entry name" value="Gnk2-like"/>
    <property type="match status" value="2"/>
</dbReference>
<dbReference type="PANTHER" id="PTHR32080:SF36">
    <property type="entry name" value="PLASMODESMATA-LOCATED PROTEIN 1"/>
    <property type="match status" value="1"/>
</dbReference>
<comment type="caution">
    <text evidence="17">The sequence shown here is derived from an EMBL/GenBank/DDBJ whole genome shotgun (WGS) entry which is preliminary data.</text>
</comment>
<dbReference type="GO" id="GO:0005886">
    <property type="term" value="C:plasma membrane"/>
    <property type="evidence" value="ECO:0007669"/>
    <property type="project" value="UniProtKB-SubCell"/>
</dbReference>
<evidence type="ECO:0000256" key="12">
    <source>
        <dbReference type="ARBA" id="ARBA00024184"/>
    </source>
</evidence>
<gene>
    <name evidence="17" type="ORF">RND81_05G214900</name>
</gene>
<keyword evidence="4" id="KW-0945">Host-virus interaction</keyword>
<dbReference type="Gene3D" id="3.30.430.20">
    <property type="entry name" value="Gnk2 domain, C-X8-C-X2-C motif"/>
    <property type="match status" value="2"/>
</dbReference>
<dbReference type="InterPro" id="IPR038408">
    <property type="entry name" value="GNK2_sf"/>
</dbReference>
<feature type="chain" id="PRO_5043923507" description="Gnk2-homologous domain-containing protein" evidence="15">
    <location>
        <begin position="27"/>
        <end position="293"/>
    </location>
</feature>
<evidence type="ECO:0000256" key="4">
    <source>
        <dbReference type="ARBA" id="ARBA00022581"/>
    </source>
</evidence>
<evidence type="ECO:0000256" key="14">
    <source>
        <dbReference type="SAM" id="Phobius"/>
    </source>
</evidence>